<evidence type="ECO:0000313" key="9">
    <source>
        <dbReference type="EMBL" id="CAL1694415.1"/>
    </source>
</evidence>
<comment type="catalytic activity">
    <reaction evidence="1 8">
        <text>1D-myo-inositol 1,3,4,5,6-pentakisphosphate + ATP = 1D-myo-inositol hexakisphosphate + ADP + H(+)</text>
        <dbReference type="Rhea" id="RHEA:20313"/>
        <dbReference type="ChEBI" id="CHEBI:15378"/>
        <dbReference type="ChEBI" id="CHEBI:30616"/>
        <dbReference type="ChEBI" id="CHEBI:57733"/>
        <dbReference type="ChEBI" id="CHEBI:58130"/>
        <dbReference type="ChEBI" id="CHEBI:456216"/>
        <dbReference type="EC" id="2.7.1.158"/>
    </reaction>
</comment>
<proteinExistence type="predicted"/>
<evidence type="ECO:0000256" key="3">
    <source>
        <dbReference type="ARBA" id="ARBA00014846"/>
    </source>
</evidence>
<keyword evidence="6 8" id="KW-0418">Kinase</keyword>
<dbReference type="PANTHER" id="PTHR14456:SF2">
    <property type="entry name" value="INOSITOL-PENTAKISPHOSPHATE 2-KINASE"/>
    <property type="match status" value="1"/>
</dbReference>
<evidence type="ECO:0000256" key="7">
    <source>
        <dbReference type="ARBA" id="ARBA00022840"/>
    </source>
</evidence>
<accession>A0ABP1CFI6</accession>
<evidence type="ECO:0000256" key="2">
    <source>
        <dbReference type="ARBA" id="ARBA00012023"/>
    </source>
</evidence>
<reference evidence="10" key="1">
    <citation type="submission" date="2024-04" db="EMBL/GenBank/DDBJ databases">
        <authorList>
            <person name="Shaw F."/>
            <person name="Minotto A."/>
        </authorList>
    </citation>
    <scope>NUCLEOTIDE SEQUENCE [LARGE SCALE GENOMIC DNA]</scope>
</reference>
<comment type="domain">
    <text evidence="8">The EXKPK motif is conserved in inositol-pentakisphosphate 2-kinases of both family 1 and 2.</text>
</comment>
<organism evidence="9 10">
    <name type="scientific">Somion occarium</name>
    <dbReference type="NCBI Taxonomy" id="3059160"/>
    <lineage>
        <taxon>Eukaryota</taxon>
        <taxon>Fungi</taxon>
        <taxon>Dikarya</taxon>
        <taxon>Basidiomycota</taxon>
        <taxon>Agaricomycotina</taxon>
        <taxon>Agaricomycetes</taxon>
        <taxon>Polyporales</taxon>
        <taxon>Cerrenaceae</taxon>
        <taxon>Somion</taxon>
    </lineage>
</organism>
<evidence type="ECO:0000256" key="8">
    <source>
        <dbReference type="RuleBase" id="RU364126"/>
    </source>
</evidence>
<name>A0ABP1CFI6_9APHY</name>
<protein>
    <recommendedName>
        <fullName evidence="3 8">Inositol-pentakisphosphate 2-kinase</fullName>
        <ecNumber evidence="2 8">2.7.1.158</ecNumber>
    </recommendedName>
</protein>
<dbReference type="InterPro" id="IPR009286">
    <property type="entry name" value="Ins_P5_2-kin"/>
</dbReference>
<gene>
    <name evidence="9" type="ORF">GFSPODELE1_LOCUS291</name>
</gene>
<sequence>MSANVTSTSPSDWKYVSEGGSSIVFSYVGAPSPDFDGTALRLRKVAHYPISPETIVSEDIEEQEDPTILFQCQVIQRLIPSEYLPRLESVDVEGPWLEELARLAEEHRPLERRAKDKIDVRRRKAVLANDLVGGSGWAVEIKPKWGFLPNPTHLSPSTKVTKSQTCRFCMHSHLKTTEGEDASLGYCPLDLYSGEEKRVRKALDVLWDAWVGSSGGVNNFKIFVEGHMLRPTTFPSSLGPIAHQVFSANAAEPSLDTLRDQVISPLLPLLLETPVLRILSTHQRNLDALDIEGLSSLWSETHKPAGSLEAAPVPPLGKGLSQPTIEELENFVDVYLEKHASMDHNHPDTADLRYYCIAYLLSATFKDCSIILRLHPAVGNTPARSSITVIDLDVKSIDRLPTWEKLDQKVVKAYAGVSQPTRCYDRWAPARL</sequence>
<keyword evidence="7 8" id="KW-0067">ATP-binding</keyword>
<dbReference type="Pfam" id="PF06090">
    <property type="entry name" value="Ins_P5_2-kin"/>
    <property type="match status" value="1"/>
</dbReference>
<keyword evidence="4 8" id="KW-0808">Transferase</keyword>
<evidence type="ECO:0000256" key="1">
    <source>
        <dbReference type="ARBA" id="ARBA00001774"/>
    </source>
</evidence>
<dbReference type="Gene3D" id="3.30.200.110">
    <property type="entry name" value="Inositol-pentakisphosphate 2-kinase, N-lobe"/>
    <property type="match status" value="1"/>
</dbReference>
<dbReference type="EC" id="2.7.1.158" evidence="2 8"/>
<dbReference type="PANTHER" id="PTHR14456">
    <property type="entry name" value="INOSITOL POLYPHOSPHATE KINASE 1"/>
    <property type="match status" value="1"/>
</dbReference>
<dbReference type="EMBL" id="OZ037944">
    <property type="protein sequence ID" value="CAL1694415.1"/>
    <property type="molecule type" value="Genomic_DNA"/>
</dbReference>
<evidence type="ECO:0000256" key="5">
    <source>
        <dbReference type="ARBA" id="ARBA00022741"/>
    </source>
</evidence>
<evidence type="ECO:0000256" key="4">
    <source>
        <dbReference type="ARBA" id="ARBA00022679"/>
    </source>
</evidence>
<dbReference type="InterPro" id="IPR043001">
    <property type="entry name" value="IP5_2-K_N_lobe"/>
</dbReference>
<comment type="function">
    <text evidence="8">Phosphorylates Ins(1,3,4,5,6)P5 at position 2 to form Ins(1,2,3,4,5,6)P6 (InsP6 or phytate).</text>
</comment>
<dbReference type="Proteomes" id="UP001497453">
    <property type="component" value="Chromosome 1"/>
</dbReference>
<keyword evidence="5 8" id="KW-0547">Nucleotide-binding</keyword>
<keyword evidence="10" id="KW-1185">Reference proteome</keyword>
<evidence type="ECO:0000313" key="10">
    <source>
        <dbReference type="Proteomes" id="UP001497453"/>
    </source>
</evidence>
<evidence type="ECO:0000256" key="6">
    <source>
        <dbReference type="ARBA" id="ARBA00022777"/>
    </source>
</evidence>